<gene>
    <name evidence="1" type="ORF">SAMN04488120_101321</name>
</gene>
<dbReference type="Pfam" id="PF06074">
    <property type="entry name" value="Portal_Mu"/>
    <property type="match status" value="1"/>
</dbReference>
<keyword evidence="2" id="KW-1185">Reference proteome</keyword>
<accession>A0A1I2HAZ4</accession>
<dbReference type="STRING" id="1076937.SAMN04488120_101321"/>
<dbReference type="AlphaFoldDB" id="A0A1I2HAZ4"/>
<organism evidence="1 2">
    <name type="scientific">Fontimonas thermophila</name>
    <dbReference type="NCBI Taxonomy" id="1076937"/>
    <lineage>
        <taxon>Bacteria</taxon>
        <taxon>Pseudomonadati</taxon>
        <taxon>Pseudomonadota</taxon>
        <taxon>Gammaproteobacteria</taxon>
        <taxon>Nevskiales</taxon>
        <taxon>Nevskiaceae</taxon>
        <taxon>Fontimonas</taxon>
    </lineage>
</organism>
<dbReference type="Proteomes" id="UP000199771">
    <property type="component" value="Unassembled WGS sequence"/>
</dbReference>
<reference evidence="1 2" key="1">
    <citation type="submission" date="2016-10" db="EMBL/GenBank/DDBJ databases">
        <authorList>
            <person name="de Groot N.N."/>
        </authorList>
    </citation>
    <scope>NUCLEOTIDE SEQUENCE [LARGE SCALE GENOMIC DNA]</scope>
    <source>
        <strain evidence="1 2">DSM 23609</strain>
    </source>
</reference>
<name>A0A1I2HAZ4_9GAMM</name>
<protein>
    <submittedName>
        <fullName evidence="1">Uncharacterized protein</fullName>
    </submittedName>
</protein>
<dbReference type="InterPro" id="IPR009279">
    <property type="entry name" value="Portal_Mu"/>
</dbReference>
<dbReference type="EMBL" id="FOOC01000001">
    <property type="protein sequence ID" value="SFF27354.1"/>
    <property type="molecule type" value="Genomic_DNA"/>
</dbReference>
<evidence type="ECO:0000313" key="2">
    <source>
        <dbReference type="Proteomes" id="UP000199771"/>
    </source>
</evidence>
<evidence type="ECO:0000313" key="1">
    <source>
        <dbReference type="EMBL" id="SFF27354.1"/>
    </source>
</evidence>
<proteinExistence type="predicted"/>
<sequence>MLKQAAFSLGSDAAAVIPQEMVLELVESGAKSASTKLYHKLIDYLDRQASKAVLGQTMTTDDGSSLAQARVHAEVRADILRAATTCACWPRPAPAGNLGAMGVDRRARMDGRARGDGAAPPLHRAVGCGRRRAPGTVGVRVQSKALVDRSDDVRAKRQGNHDGARIHRAAAIRQAQVAKMKTPRRGVTVAYPAVLGGARRAVAADGCRQYSLPRPCLKPRLCARRPCCPQSGDSRLGTP</sequence>